<protein>
    <submittedName>
        <fullName evidence="2">Uncharacterized protein</fullName>
    </submittedName>
</protein>
<name>A0A0A9C006_ARUDO</name>
<reference evidence="2" key="2">
    <citation type="journal article" date="2015" name="Data Brief">
        <title>Shoot transcriptome of the giant reed, Arundo donax.</title>
        <authorList>
            <person name="Barrero R.A."/>
            <person name="Guerrero F.D."/>
            <person name="Moolhuijzen P."/>
            <person name="Goolsby J.A."/>
            <person name="Tidwell J."/>
            <person name="Bellgard S.E."/>
            <person name="Bellgard M.I."/>
        </authorList>
    </citation>
    <scope>NUCLEOTIDE SEQUENCE</scope>
    <source>
        <tissue evidence="2">Shoot tissue taken approximately 20 cm above the soil surface</tissue>
    </source>
</reference>
<proteinExistence type="predicted"/>
<dbReference type="AlphaFoldDB" id="A0A0A9C006"/>
<feature type="region of interest" description="Disordered" evidence="1">
    <location>
        <begin position="69"/>
        <end position="117"/>
    </location>
</feature>
<feature type="region of interest" description="Disordered" evidence="1">
    <location>
        <begin position="1"/>
        <end position="28"/>
    </location>
</feature>
<feature type="compositionally biased region" description="Basic and acidic residues" evidence="1">
    <location>
        <begin position="106"/>
        <end position="117"/>
    </location>
</feature>
<evidence type="ECO:0000256" key="1">
    <source>
        <dbReference type="SAM" id="MobiDB-lite"/>
    </source>
</evidence>
<reference evidence="2" key="1">
    <citation type="submission" date="2014-09" db="EMBL/GenBank/DDBJ databases">
        <authorList>
            <person name="Magalhaes I.L.F."/>
            <person name="Oliveira U."/>
            <person name="Santos F.R."/>
            <person name="Vidigal T.H.D.A."/>
            <person name="Brescovit A.D."/>
            <person name="Santos A.J."/>
        </authorList>
    </citation>
    <scope>NUCLEOTIDE SEQUENCE</scope>
    <source>
        <tissue evidence="2">Shoot tissue taken approximately 20 cm above the soil surface</tissue>
    </source>
</reference>
<feature type="compositionally biased region" description="Low complexity" evidence="1">
    <location>
        <begin position="1"/>
        <end position="12"/>
    </location>
</feature>
<dbReference type="EMBL" id="GBRH01231165">
    <property type="protein sequence ID" value="JAD66730.1"/>
    <property type="molecule type" value="Transcribed_RNA"/>
</dbReference>
<organism evidence="2">
    <name type="scientific">Arundo donax</name>
    <name type="common">Giant reed</name>
    <name type="synonym">Donax arundinaceus</name>
    <dbReference type="NCBI Taxonomy" id="35708"/>
    <lineage>
        <taxon>Eukaryota</taxon>
        <taxon>Viridiplantae</taxon>
        <taxon>Streptophyta</taxon>
        <taxon>Embryophyta</taxon>
        <taxon>Tracheophyta</taxon>
        <taxon>Spermatophyta</taxon>
        <taxon>Magnoliopsida</taxon>
        <taxon>Liliopsida</taxon>
        <taxon>Poales</taxon>
        <taxon>Poaceae</taxon>
        <taxon>PACMAD clade</taxon>
        <taxon>Arundinoideae</taxon>
        <taxon>Arundineae</taxon>
        <taxon>Arundo</taxon>
    </lineage>
</organism>
<sequence length="117" mass="12354">MSSSSASSLHLPASRRRTKAAAASSVTPRIRTTALPVLPLSLSFCRRRSRMLPSTGDAEARTEECAGILRRPPVVTTSTSGAAPPSAPQTARGASHISGVVWISESRQDRDGRNEGE</sequence>
<accession>A0A0A9C006</accession>
<evidence type="ECO:0000313" key="2">
    <source>
        <dbReference type="EMBL" id="JAD66730.1"/>
    </source>
</evidence>